<dbReference type="GO" id="GO:0008448">
    <property type="term" value="F:N-acetylglucosamine-6-phosphate deacetylase activity"/>
    <property type="evidence" value="ECO:0007669"/>
    <property type="project" value="InterPro"/>
</dbReference>
<dbReference type="SUPFAM" id="SSF51338">
    <property type="entry name" value="Composite domain of metallo-dependent hydrolases"/>
    <property type="match status" value="1"/>
</dbReference>
<protein>
    <submittedName>
        <fullName evidence="10">N-acetylglucosamine-6-phosphate deacetylase</fullName>
    </submittedName>
</protein>
<dbReference type="PANTHER" id="PTHR11113:SF14">
    <property type="entry name" value="N-ACETYLGLUCOSAMINE-6-PHOSPHATE DEACETYLASE"/>
    <property type="match status" value="1"/>
</dbReference>
<keyword evidence="2 8" id="KW-0479">Metal-binding</keyword>
<feature type="binding site" evidence="7">
    <location>
        <position position="245"/>
    </location>
    <ligand>
        <name>substrate</name>
    </ligand>
</feature>
<feature type="domain" description="Amidohydrolase-related" evidence="9">
    <location>
        <begin position="50"/>
        <end position="367"/>
    </location>
</feature>
<evidence type="ECO:0000256" key="1">
    <source>
        <dbReference type="ARBA" id="ARBA00010716"/>
    </source>
</evidence>
<organism evidence="10 11">
    <name type="scientific">Diaminobutyricimonas aerilata</name>
    <dbReference type="NCBI Taxonomy" id="1162967"/>
    <lineage>
        <taxon>Bacteria</taxon>
        <taxon>Bacillati</taxon>
        <taxon>Actinomycetota</taxon>
        <taxon>Actinomycetes</taxon>
        <taxon>Micrococcales</taxon>
        <taxon>Microbacteriaceae</taxon>
        <taxon>Diaminobutyricimonas</taxon>
    </lineage>
</organism>
<feature type="binding site" evidence="8">
    <location>
        <position position="210"/>
    </location>
    <ligand>
        <name>Zn(2+)</name>
        <dbReference type="ChEBI" id="CHEBI:29105"/>
    </ligand>
</feature>
<comment type="similarity">
    <text evidence="1 5">Belongs to the metallo-dependent hydrolases superfamily. NagA family.</text>
</comment>
<sequence length="371" mass="37417">MSSDVVIAASRLVDGTGSDGPGWLRVRDGVIVERGQGEPTGDVTTRLGAVVPGFLDMHVHGALGVDFGALGADPAPAIAAHARRGSTTLVASLATGPLTATADRLRELAPIVHQGGLAGLHLEGPFLSSARAGAHDRSLLRAPERADLDALLTAADGTIAMVTLAPELPGAFEAIAHLVDGGVVVALGHTDASADEVRRAIDAGATVITHLFNGMPPLHHRHPGLAGVALTDERVTVELIADGHHVDDVVIDLTRRAAGGRLALVSDAMSATGLGDGRYDLAGSIVDVHDGIAELADGSSLAGSTTPVGDAVARLLRRGIDLAEVVSVTSAAPARALDRPGHALAVGSPADLVEIVDGAVARVLRGGALVA</sequence>
<keyword evidence="4 5" id="KW-0119">Carbohydrate metabolism</keyword>
<evidence type="ECO:0000313" key="11">
    <source>
        <dbReference type="Proteomes" id="UP000228758"/>
    </source>
</evidence>
<dbReference type="Proteomes" id="UP000228758">
    <property type="component" value="Unassembled WGS sequence"/>
</dbReference>
<evidence type="ECO:0000256" key="2">
    <source>
        <dbReference type="ARBA" id="ARBA00022723"/>
    </source>
</evidence>
<dbReference type="EMBL" id="PGFF01000001">
    <property type="protein sequence ID" value="PJJ73164.1"/>
    <property type="molecule type" value="Genomic_DNA"/>
</dbReference>
<accession>A0A2M9CMT8</accession>
<dbReference type="PIRSF" id="PIRSF038994">
    <property type="entry name" value="NagA"/>
    <property type="match status" value="1"/>
</dbReference>
<dbReference type="Gene3D" id="3.20.20.140">
    <property type="entry name" value="Metal-dependent hydrolases"/>
    <property type="match status" value="1"/>
</dbReference>
<dbReference type="SUPFAM" id="SSF51556">
    <property type="entry name" value="Metallo-dependent hydrolases"/>
    <property type="match status" value="1"/>
</dbReference>
<feature type="binding site" evidence="8">
    <location>
        <position position="189"/>
    </location>
    <ligand>
        <name>Zn(2+)</name>
        <dbReference type="ChEBI" id="CHEBI:29105"/>
    </ligand>
</feature>
<feature type="active site" description="Proton donor/acceptor" evidence="6">
    <location>
        <position position="267"/>
    </location>
</feature>
<dbReference type="RefSeq" id="WP_100365285.1">
    <property type="nucleotide sequence ID" value="NZ_PGFF01000001.1"/>
</dbReference>
<comment type="caution">
    <text evidence="10">The sequence shown here is derived from an EMBL/GenBank/DDBJ whole genome shotgun (WGS) entry which is preliminary data.</text>
</comment>
<proteinExistence type="inferred from homology"/>
<evidence type="ECO:0000256" key="3">
    <source>
        <dbReference type="ARBA" id="ARBA00022801"/>
    </source>
</evidence>
<name>A0A2M9CMT8_9MICO</name>
<dbReference type="InterPro" id="IPR011059">
    <property type="entry name" value="Metal-dep_hydrolase_composite"/>
</dbReference>
<gene>
    <name evidence="10" type="ORF">CLV46_2749</name>
</gene>
<comment type="cofactor">
    <cofactor evidence="8">
        <name>a divalent metal cation</name>
        <dbReference type="ChEBI" id="CHEBI:60240"/>
    </cofactor>
    <text evidence="8">Binds 1 divalent metal cation per subunit.</text>
</comment>
<dbReference type="PANTHER" id="PTHR11113">
    <property type="entry name" value="N-ACETYLGLUCOSAMINE-6-PHOSPHATE DEACETYLASE"/>
    <property type="match status" value="1"/>
</dbReference>
<dbReference type="InterPro" id="IPR003764">
    <property type="entry name" value="GlcNAc_6-P_deAcase"/>
</dbReference>
<evidence type="ECO:0000256" key="8">
    <source>
        <dbReference type="PIRSR" id="PIRSR038994-3"/>
    </source>
</evidence>
<dbReference type="Pfam" id="PF01979">
    <property type="entry name" value="Amidohydro_1"/>
    <property type="match status" value="1"/>
</dbReference>
<evidence type="ECO:0000256" key="7">
    <source>
        <dbReference type="PIRSR" id="PIRSR038994-2"/>
    </source>
</evidence>
<feature type="binding site" evidence="7">
    <location>
        <begin position="213"/>
        <end position="214"/>
    </location>
    <ligand>
        <name>substrate</name>
    </ligand>
</feature>
<feature type="binding site" evidence="7">
    <location>
        <position position="221"/>
    </location>
    <ligand>
        <name>substrate</name>
    </ligand>
</feature>
<evidence type="ECO:0000256" key="6">
    <source>
        <dbReference type="PIRSR" id="PIRSR038994-1"/>
    </source>
</evidence>
<keyword evidence="3 5" id="KW-0378">Hydrolase</keyword>
<keyword evidence="11" id="KW-1185">Reference proteome</keyword>
<dbReference type="InterPro" id="IPR006680">
    <property type="entry name" value="Amidohydro-rel"/>
</dbReference>
<dbReference type="AlphaFoldDB" id="A0A2M9CMT8"/>
<feature type="binding site" evidence="7">
    <location>
        <begin position="301"/>
        <end position="303"/>
    </location>
    <ligand>
        <name>substrate</name>
    </ligand>
</feature>
<feature type="binding site" evidence="8">
    <location>
        <position position="123"/>
    </location>
    <ligand>
        <name>Zn(2+)</name>
        <dbReference type="ChEBI" id="CHEBI:29105"/>
    </ligand>
</feature>
<evidence type="ECO:0000256" key="4">
    <source>
        <dbReference type="ARBA" id="ARBA00023277"/>
    </source>
</evidence>
<evidence type="ECO:0000313" key="10">
    <source>
        <dbReference type="EMBL" id="PJJ73164.1"/>
    </source>
</evidence>
<dbReference type="OrthoDB" id="9776488at2"/>
<feature type="binding site" evidence="7">
    <location>
        <position position="134"/>
    </location>
    <ligand>
        <name>substrate</name>
    </ligand>
</feature>
<dbReference type="GO" id="GO:0006046">
    <property type="term" value="P:N-acetylglucosamine catabolic process"/>
    <property type="evidence" value="ECO:0007669"/>
    <property type="project" value="TreeGrafter"/>
</dbReference>
<dbReference type="Gene3D" id="2.30.40.10">
    <property type="entry name" value="Urease, subunit C, domain 1"/>
    <property type="match status" value="1"/>
</dbReference>
<reference evidence="10 11" key="1">
    <citation type="submission" date="2017-11" db="EMBL/GenBank/DDBJ databases">
        <title>Genomic Encyclopedia of Archaeal and Bacterial Type Strains, Phase II (KMG-II): From Individual Species to Whole Genera.</title>
        <authorList>
            <person name="Goeker M."/>
        </authorList>
    </citation>
    <scope>NUCLEOTIDE SEQUENCE [LARGE SCALE GENOMIC DNA]</scope>
    <source>
        <strain evidence="10 11">DSM 27393</strain>
    </source>
</reference>
<dbReference type="GO" id="GO:0046872">
    <property type="term" value="F:metal ion binding"/>
    <property type="evidence" value="ECO:0007669"/>
    <property type="project" value="UniProtKB-KW"/>
</dbReference>
<dbReference type="InterPro" id="IPR032466">
    <property type="entry name" value="Metal_Hydrolase"/>
</dbReference>
<evidence type="ECO:0000259" key="9">
    <source>
        <dbReference type="Pfam" id="PF01979"/>
    </source>
</evidence>
<evidence type="ECO:0000256" key="5">
    <source>
        <dbReference type="PIRNR" id="PIRNR038994"/>
    </source>
</evidence>